<keyword evidence="1" id="KW-0175">Coiled coil</keyword>
<reference evidence="2" key="2">
    <citation type="submission" date="2019-06" db="EMBL/GenBank/DDBJ databases">
        <title>Genomics analysis of Aphanomyces spp. identifies a new class of oomycete effector associated with host adaptation.</title>
        <authorList>
            <person name="Gaulin E."/>
        </authorList>
    </citation>
    <scope>NUCLEOTIDE SEQUENCE</scope>
    <source>
        <strain evidence="2">CBS 578.67</strain>
    </source>
</reference>
<evidence type="ECO:0000256" key="1">
    <source>
        <dbReference type="SAM" id="Coils"/>
    </source>
</evidence>
<organism evidence="3 4">
    <name type="scientific">Aphanomyces stellatus</name>
    <dbReference type="NCBI Taxonomy" id="120398"/>
    <lineage>
        <taxon>Eukaryota</taxon>
        <taxon>Sar</taxon>
        <taxon>Stramenopiles</taxon>
        <taxon>Oomycota</taxon>
        <taxon>Saprolegniomycetes</taxon>
        <taxon>Saprolegniales</taxon>
        <taxon>Verrucalvaceae</taxon>
        <taxon>Aphanomyces</taxon>
    </lineage>
</organism>
<name>A0A485KCY1_9STRA</name>
<feature type="coiled-coil region" evidence="1">
    <location>
        <begin position="176"/>
        <end position="238"/>
    </location>
</feature>
<evidence type="ECO:0000313" key="3">
    <source>
        <dbReference type="EMBL" id="VFT82531.1"/>
    </source>
</evidence>
<sequence>MSSFAPPSGYKHLRRYWVPENHDLEKDNSPLVGRTIDWINEFDSRWLDLLRLWDEHKSRGGSEVTQSMEDCIEYFNRAFAAVKFGTIPDLDRYWKKNENVPLPWTSWDEKYRLRHQTKNLFKGKVRPQNYKEWRGRWVNYARQTLNRALPRMLVDGNPEGNVQLMHKHMRQQDDIINQLSMEVMGINQRLDQAQAVEKENLKKSSLLSIKIAHVDALLASLEDERNAVNIERKAYKRSIEDSERASRKFLKAAENMERHMLFCDGQDDEETKE</sequence>
<proteinExistence type="predicted"/>
<dbReference type="EMBL" id="VJMH01001907">
    <property type="protein sequence ID" value="KAF0710722.1"/>
    <property type="molecule type" value="Genomic_DNA"/>
</dbReference>
<accession>A0A485KCY1</accession>
<dbReference type="AlphaFoldDB" id="A0A485KCY1"/>
<dbReference type="EMBL" id="CAADRA010001909">
    <property type="protein sequence ID" value="VFT82531.1"/>
    <property type="molecule type" value="Genomic_DNA"/>
</dbReference>
<gene>
    <name evidence="3" type="primary">Aste57867_5479</name>
    <name evidence="2" type="ORF">As57867_005466</name>
    <name evidence="3" type="ORF">ASTE57867_5479</name>
</gene>
<evidence type="ECO:0000313" key="4">
    <source>
        <dbReference type="Proteomes" id="UP000332933"/>
    </source>
</evidence>
<reference evidence="3 4" key="1">
    <citation type="submission" date="2019-03" db="EMBL/GenBank/DDBJ databases">
        <authorList>
            <person name="Gaulin E."/>
            <person name="Dumas B."/>
        </authorList>
    </citation>
    <scope>NUCLEOTIDE SEQUENCE [LARGE SCALE GENOMIC DNA]</scope>
    <source>
        <strain evidence="3">CBS 568.67</strain>
    </source>
</reference>
<dbReference type="Proteomes" id="UP000332933">
    <property type="component" value="Unassembled WGS sequence"/>
</dbReference>
<protein>
    <submittedName>
        <fullName evidence="3">Aste57867_5479 protein</fullName>
    </submittedName>
</protein>
<keyword evidence="4" id="KW-1185">Reference proteome</keyword>
<evidence type="ECO:0000313" key="2">
    <source>
        <dbReference type="EMBL" id="KAF0710722.1"/>
    </source>
</evidence>